<feature type="compositionally biased region" description="Polar residues" evidence="2">
    <location>
        <begin position="962"/>
        <end position="973"/>
    </location>
</feature>
<keyword evidence="1" id="KW-0175">Coiled coil</keyword>
<name>A0A2S6EX23_LEGPN</name>
<feature type="compositionally biased region" description="Basic and acidic residues" evidence="2">
    <location>
        <begin position="1123"/>
        <end position="1166"/>
    </location>
</feature>
<feature type="region of interest" description="Disordered" evidence="2">
    <location>
        <begin position="951"/>
        <end position="978"/>
    </location>
</feature>
<reference evidence="3 4" key="1">
    <citation type="submission" date="2018-02" db="EMBL/GenBank/DDBJ databases">
        <title>Draft genome sequences of four Legionella pneumophila clinical strains isolated in Ontario.</title>
        <authorList>
            <person name="Fortuna A."/>
            <person name="Ramnarine R."/>
            <person name="Li A."/>
            <person name="Frantz C."/>
            <person name="Mallo G."/>
        </authorList>
    </citation>
    <scope>NUCLEOTIDE SEQUENCE [LARGE SCALE GENOMIC DNA]</scope>
    <source>
        <strain evidence="3 4">LG61</strain>
    </source>
</reference>
<dbReference type="RefSeq" id="WP_080272064.1">
    <property type="nucleotide sequence ID" value="NZ_CP017601.1"/>
</dbReference>
<accession>A0A2S6EX23</accession>
<feature type="region of interest" description="Disordered" evidence="2">
    <location>
        <begin position="1123"/>
        <end position="1181"/>
    </location>
</feature>
<dbReference type="OrthoDB" id="5653987at2"/>
<evidence type="ECO:0000313" key="3">
    <source>
        <dbReference type="EMBL" id="PPK29742.1"/>
    </source>
</evidence>
<evidence type="ECO:0000256" key="2">
    <source>
        <dbReference type="SAM" id="MobiDB-lite"/>
    </source>
</evidence>
<sequence>MILEEYIRMAKNKEFFDALKEIAESAKSDETLRNELTKVLDDILKTDPSDPEAFRKVITDNQDFWDKHDYSSLMEFKEGWLFGPSREEYLESDNFLDSNDSTNSFQKLHQLAAEQRVKLGLEKSDADTLVAILKNNPDECRAYIESKKPVLGNFSEGNVHGWKQNEPALTIPSVTINKSSNVLSDEAINRIKKEAGELLLIKLINGSENNGRLEELLGAGTRDDAVRVMSALGFPPEGKGALAYPLNDKVKEALDERIQKLKEKAAEAGFVDYVQSLSHDALLAKKTGLEDGAFEAFKDSLDEPYNTYLPEYASGMAISVLGARYLQAVLSSTTQNLKDALNAKDANALIAELKKTALLGSHDYIDKAVTEENLGSLKKSMMKSFINNIKDEPNLKALDALKALDGAKNLDKFKEVLGKLGITPADWVKDSDLKDMKQWARARQFELEINRVSSLGSGAHSKLMSALTQLPVEKQREILAKPQQLRHLMNAYESHVAEHYLGKNASGIAELLTENKRLEGFRAIHNAEVARVLANFKPEITLNDKQVAAINQALTTANSNPNTYTQVTDYKTLIDAIKTQSGSVNQKDFYNAFNLNDDGSAFTSSTPRKDEMSKQQQHNKNLYIEYNNPANSGNKKLLGVLLSLDKLVIFGIRGKPSTPTSSPITNYFLEHLKDSKTVEEYTDKLFGKNPTDPGLQKLKQDCLRELTPALFNEIKNDIRKQELLDTNPANVMTAVHDLNTEFEAIKKITGPIRTNADKLKFINDIDPVHLYNPTFQGTARSKAAEMKERYEGLSRDCGLVVDQLRRQVVALEGHLKSLPKDSEFKATGLTLEQKEEIKKLRTDLEAELSAVRNDLDFYKKIQGKLETIVKEVDVAAKGKMHYYYNSEGIKRHPPVSRDQIPPLPNVPNPSLRSSGTTAITGSTGKIQEFLVGEKIPEGQIVVVDVSHKTAPKSGAPVETIGRYTQDNNVPDQVTSKKGEISKVPGSKFEILQFPTQVPPPTSPSDDPLVEAKVNFSMAMAADILASLDSPPTKDKPIRLRGSNPEELEYLYTALVILGEKNPKFKFSRDAIEVNSAVFHPDNVKGRLWGFSSNSLYSQVFTNTGLTETQNIIQSKIKHMQQMTDEKFSPQKEREKVDSKVQEITDKQSKMKKELNPVHKTTEKTIEQEGPAPESPSTGMRK</sequence>
<evidence type="ECO:0000256" key="1">
    <source>
        <dbReference type="SAM" id="Coils"/>
    </source>
</evidence>
<protein>
    <submittedName>
        <fullName evidence="3">Interaptin</fullName>
    </submittedName>
</protein>
<feature type="coiled-coil region" evidence="1">
    <location>
        <begin position="834"/>
        <end position="861"/>
    </location>
</feature>
<proteinExistence type="predicted"/>
<gene>
    <name evidence="3" type="ORF">C3928_11760</name>
</gene>
<dbReference type="AlphaFoldDB" id="A0A2S6EX23"/>
<dbReference type="EMBL" id="PQWY01000016">
    <property type="protein sequence ID" value="PPK29742.1"/>
    <property type="molecule type" value="Genomic_DNA"/>
</dbReference>
<evidence type="ECO:0000313" key="4">
    <source>
        <dbReference type="Proteomes" id="UP000239239"/>
    </source>
</evidence>
<dbReference type="Proteomes" id="UP000239239">
    <property type="component" value="Unassembled WGS sequence"/>
</dbReference>
<comment type="caution">
    <text evidence="3">The sequence shown here is derived from an EMBL/GenBank/DDBJ whole genome shotgun (WGS) entry which is preliminary data.</text>
</comment>
<organism evidence="3 4">
    <name type="scientific">Legionella pneumophila</name>
    <dbReference type="NCBI Taxonomy" id="446"/>
    <lineage>
        <taxon>Bacteria</taxon>
        <taxon>Pseudomonadati</taxon>
        <taxon>Pseudomonadota</taxon>
        <taxon>Gammaproteobacteria</taxon>
        <taxon>Legionellales</taxon>
        <taxon>Legionellaceae</taxon>
        <taxon>Legionella</taxon>
    </lineage>
</organism>